<organism evidence="1">
    <name type="scientific">Woronichinia naegeliana WA131</name>
    <dbReference type="NCBI Taxonomy" id="2824559"/>
    <lineage>
        <taxon>Bacteria</taxon>
        <taxon>Bacillati</taxon>
        <taxon>Cyanobacteriota</taxon>
        <taxon>Cyanophyceae</taxon>
        <taxon>Synechococcales</taxon>
        <taxon>Coelosphaeriaceae</taxon>
        <taxon>Woronichinia</taxon>
    </lineage>
</organism>
<dbReference type="KEGG" id="wna:KA717_02375"/>
<protein>
    <submittedName>
        <fullName evidence="1">DUF1800 domain-containing protein</fullName>
    </submittedName>
</protein>
<dbReference type="EMBL" id="CP073041">
    <property type="protein sequence ID" value="UXE64531.1"/>
    <property type="molecule type" value="Genomic_DNA"/>
</dbReference>
<reference evidence="1" key="1">
    <citation type="submission" date="2021-04" db="EMBL/GenBank/DDBJ databases">
        <title>Genome sequence of Woronichinia naegeliana from Washington state freshwater lake bloom.</title>
        <authorList>
            <person name="Dreher T.W."/>
        </authorList>
    </citation>
    <scope>NUCLEOTIDE SEQUENCE</scope>
    <source>
        <strain evidence="1">WA131</strain>
    </source>
</reference>
<dbReference type="AlphaFoldDB" id="A0A977L2S7"/>
<dbReference type="InterPro" id="IPR014917">
    <property type="entry name" value="DUF1800"/>
</dbReference>
<accession>A0A977L2S7</accession>
<gene>
    <name evidence="1" type="ORF">KA717_02375</name>
</gene>
<evidence type="ECO:0000313" key="1">
    <source>
        <dbReference type="EMBL" id="UXE64531.1"/>
    </source>
</evidence>
<proteinExistence type="predicted"/>
<sequence length="505" mass="56835">MRASIRFRTKLLCLILSIAFWFVLIVPVQAQSLPYFAVLSPPGEPLALHVLNRLSFGPKSGDLEHIQAIGIDAYLQEQLSPNNRLQPIDLEQKLDRLSSIFLTSPQLLQIFPQSIQGKKLTLEERNQFRRLIRSQAITARLLRATESPQQLQEIMTAFWFNHFNASFDKGNNSILISSYENQALRPNALGNFRDLLEATAKHPVMLTYLDNIRNQAPNPRNPKVGINENYARELLELHTLGIDGGYKQSDVIALARILTGWGIVSGKQLADVDLKGNGFYFESKRHDFSDKVFLGRTIKGTGEAEGEQVLDILAKHPATAKHLSYKLAQYFVSDRPPQSLVNRLSQSYLKSDGNIKAVLDTLFHSPEFRDPQYFGKKFKTPYEYVVSSIRASDLKITNAGKVDGILKQMSMGIYDCLTPNGYANTEEVWLNPDALLRRLTFATIVTSKKVGFLKPSDPTSSSLKTEDLYRTLGDRFSKNTQQVIANSPPDQGAMLILGSPEFMYH</sequence>
<dbReference type="Pfam" id="PF08811">
    <property type="entry name" value="DUF1800"/>
    <property type="match status" value="1"/>
</dbReference>
<name>A0A977L2S7_9CYAN</name>
<dbReference type="Proteomes" id="UP001065613">
    <property type="component" value="Chromosome"/>
</dbReference>